<name>A0A1Y6BL15_9BACT</name>
<dbReference type="Pfam" id="PF13563">
    <property type="entry name" value="2_5_RNA_ligase2"/>
    <property type="match status" value="1"/>
</dbReference>
<keyword evidence="1" id="KW-0436">Ligase</keyword>
<gene>
    <name evidence="1" type="ORF">SAMN06296036_105229</name>
</gene>
<evidence type="ECO:0000313" key="2">
    <source>
        <dbReference type="Proteomes" id="UP000192907"/>
    </source>
</evidence>
<protein>
    <submittedName>
        <fullName evidence="1">2'-5' RNA ligase superfamily protein</fullName>
    </submittedName>
</protein>
<keyword evidence="2" id="KW-1185">Reference proteome</keyword>
<organism evidence="1 2">
    <name type="scientific">Pseudobacteriovorax antillogorgiicola</name>
    <dbReference type="NCBI Taxonomy" id="1513793"/>
    <lineage>
        <taxon>Bacteria</taxon>
        <taxon>Pseudomonadati</taxon>
        <taxon>Bdellovibrionota</taxon>
        <taxon>Oligoflexia</taxon>
        <taxon>Oligoflexales</taxon>
        <taxon>Pseudobacteriovoracaceae</taxon>
        <taxon>Pseudobacteriovorax</taxon>
    </lineage>
</organism>
<dbReference type="GO" id="GO:0016874">
    <property type="term" value="F:ligase activity"/>
    <property type="evidence" value="ECO:0007669"/>
    <property type="project" value="UniProtKB-KW"/>
</dbReference>
<dbReference type="EMBL" id="FWZT01000005">
    <property type="protein sequence ID" value="SMF13390.1"/>
    <property type="molecule type" value="Genomic_DNA"/>
</dbReference>
<dbReference type="InterPro" id="IPR009097">
    <property type="entry name" value="Cyclic_Pdiesterase"/>
</dbReference>
<accession>A0A1Y6BL15</accession>
<dbReference type="AlphaFoldDB" id="A0A1Y6BL15"/>
<dbReference type="Gene3D" id="3.90.1140.10">
    <property type="entry name" value="Cyclic phosphodiesterase"/>
    <property type="match status" value="1"/>
</dbReference>
<proteinExistence type="predicted"/>
<dbReference type="STRING" id="1513793.SAMN06296036_105229"/>
<reference evidence="2" key="1">
    <citation type="submission" date="2017-04" db="EMBL/GenBank/DDBJ databases">
        <authorList>
            <person name="Varghese N."/>
            <person name="Submissions S."/>
        </authorList>
    </citation>
    <scope>NUCLEOTIDE SEQUENCE [LARGE SCALE GENOMIC DNA]</scope>
    <source>
        <strain evidence="2">RKEM611</strain>
    </source>
</reference>
<dbReference type="Proteomes" id="UP000192907">
    <property type="component" value="Unassembled WGS sequence"/>
</dbReference>
<dbReference type="SUPFAM" id="SSF55144">
    <property type="entry name" value="LigT-like"/>
    <property type="match status" value="1"/>
</dbReference>
<evidence type="ECO:0000313" key="1">
    <source>
        <dbReference type="EMBL" id="SMF13390.1"/>
    </source>
</evidence>
<sequence>MIKAVISSLLMPLVDAFSAEKLNIHFLVSDPIQLAVNQAKSQLQVKGFQTISSNLRPHITIYMTRFQKKKRADITGYIESICKNQKPIQITISHWKLTKDGWLFLETKPNASVDRIHLDMINALHGFRSPYSKSPSQQLKDKFPNRIKGLMKYGSLWVHPYYEPHFSILTSKNSAGADRYIAANPWTKTVTGTLTGIAIAVANAEGQFGKVQWQCSFRG</sequence>